<dbReference type="Pfam" id="PF01379">
    <property type="entry name" value="Porphobil_deam"/>
    <property type="match status" value="1"/>
</dbReference>
<comment type="caution">
    <text evidence="7">The sequence shown here is derived from an EMBL/GenBank/DDBJ whole genome shotgun (WGS) entry which is preliminary data.</text>
</comment>
<dbReference type="GO" id="GO:0005737">
    <property type="term" value="C:cytoplasm"/>
    <property type="evidence" value="ECO:0007669"/>
    <property type="project" value="UniProtKB-UniRule"/>
</dbReference>
<evidence type="ECO:0000256" key="3">
    <source>
        <dbReference type="ARBA" id="ARBA00023244"/>
    </source>
</evidence>
<dbReference type="EC" id="2.5.1.61" evidence="4"/>
<evidence type="ECO:0000259" key="6">
    <source>
        <dbReference type="Pfam" id="PF03900"/>
    </source>
</evidence>
<evidence type="ECO:0000313" key="8">
    <source>
        <dbReference type="Proteomes" id="UP000186940"/>
    </source>
</evidence>
<feature type="modified residue" description="S-(dipyrrolylmethanemethyl)cysteine" evidence="4">
    <location>
        <position position="243"/>
    </location>
</feature>
<dbReference type="SUPFAM" id="SSF53850">
    <property type="entry name" value="Periplasmic binding protein-like II"/>
    <property type="match status" value="1"/>
</dbReference>
<dbReference type="PATRIC" id="fig|1838285.3.peg.972"/>
<sequence>MQSDKIIIGTRGSALAVRQTEIVEAMLSEMGFEFSRKIVKTSGDVIQDKPLFEFQGFGTFVRELDDVMLRGEIDIAVHSMKDIPTERPRGLEIAAILPRDSPCDLLVTRDGSRLSELPAGSVIGTSSMRRRCQIMRERKDLKLEDIRGNIDTRVKKLIRGDYDAILLAEAGFERMGWIDGKFDLGFERLDPERFVPSANQGTIAVVAKTQTSASEIVSQLDDPETRLVTILERRIIEILGAGCKVPIGVYAEAEEDSGITIIAEILTDDGGVLSHIKKTVSRDGAISAAERIGNELKSVWRG</sequence>
<dbReference type="GO" id="GO:0006782">
    <property type="term" value="P:protoporphyrinogen IX biosynthetic process"/>
    <property type="evidence" value="ECO:0007669"/>
    <property type="project" value="UniProtKB-UniRule"/>
</dbReference>
<feature type="domain" description="Porphobilinogen deaminase C-terminal" evidence="6">
    <location>
        <begin position="230"/>
        <end position="296"/>
    </location>
</feature>
<name>A0A1F2PAI3_9EURY</name>
<keyword evidence="8" id="KW-1185">Reference proteome</keyword>
<organism evidence="7 8">
    <name type="scientific">Candidatus Syntropharchaeum caldarium</name>
    <dbReference type="NCBI Taxonomy" id="1838285"/>
    <lineage>
        <taxon>Archaea</taxon>
        <taxon>Methanobacteriati</taxon>
        <taxon>Methanobacteriota</taxon>
        <taxon>Stenosarchaea group</taxon>
        <taxon>Methanomicrobia</taxon>
        <taxon>Methanosarcinales</taxon>
        <taxon>ANME-2 cluster</taxon>
        <taxon>Candidatus Syntropharchaeum</taxon>
    </lineage>
</organism>
<keyword evidence="2 4" id="KW-0808">Transferase</keyword>
<keyword evidence="3 4" id="KW-0627">Porphyrin biosynthesis</keyword>
<dbReference type="InterPro" id="IPR022418">
    <property type="entry name" value="Porphobilinogen_deaminase_C"/>
</dbReference>
<dbReference type="InterPro" id="IPR022417">
    <property type="entry name" value="Porphobilin_deaminase_N"/>
</dbReference>
<evidence type="ECO:0000256" key="2">
    <source>
        <dbReference type="ARBA" id="ARBA00022679"/>
    </source>
</evidence>
<dbReference type="Proteomes" id="UP000186940">
    <property type="component" value="Unassembled WGS sequence"/>
</dbReference>
<dbReference type="InterPro" id="IPR036803">
    <property type="entry name" value="Porphobilinogen_deaminase_C_sf"/>
</dbReference>
<gene>
    <name evidence="4" type="primary">hemC</name>
    <name evidence="7" type="ORF">SCAL_000957</name>
</gene>
<dbReference type="InterPro" id="IPR022419">
    <property type="entry name" value="Porphobilin_deaminase_cofac_BS"/>
</dbReference>
<dbReference type="SUPFAM" id="SSF54782">
    <property type="entry name" value="Porphobilinogen deaminase (hydroxymethylbilane synthase), C-terminal domain"/>
    <property type="match status" value="1"/>
</dbReference>
<evidence type="ECO:0000313" key="7">
    <source>
        <dbReference type="EMBL" id="OFV68317.1"/>
    </source>
</evidence>
<dbReference type="HAMAP" id="MF_00260">
    <property type="entry name" value="Porphobil_deam"/>
    <property type="match status" value="1"/>
</dbReference>
<dbReference type="NCBIfam" id="TIGR00212">
    <property type="entry name" value="hemC"/>
    <property type="match status" value="1"/>
</dbReference>
<evidence type="ECO:0000256" key="1">
    <source>
        <dbReference type="ARBA" id="ARBA00005638"/>
    </source>
</evidence>
<dbReference type="FunFam" id="3.40.190.10:FF:000005">
    <property type="entry name" value="Porphobilinogen deaminase"/>
    <property type="match status" value="1"/>
</dbReference>
<comment type="catalytic activity">
    <reaction evidence="4">
        <text>4 porphobilinogen + H2O = hydroxymethylbilane + 4 NH4(+)</text>
        <dbReference type="Rhea" id="RHEA:13185"/>
        <dbReference type="ChEBI" id="CHEBI:15377"/>
        <dbReference type="ChEBI" id="CHEBI:28938"/>
        <dbReference type="ChEBI" id="CHEBI:57845"/>
        <dbReference type="ChEBI" id="CHEBI:58126"/>
        <dbReference type="EC" id="2.5.1.61"/>
    </reaction>
</comment>
<proteinExistence type="inferred from homology"/>
<evidence type="ECO:0000259" key="5">
    <source>
        <dbReference type="Pfam" id="PF01379"/>
    </source>
</evidence>
<dbReference type="Gene3D" id="3.30.160.40">
    <property type="entry name" value="Porphobilinogen deaminase, C-terminal domain"/>
    <property type="match status" value="1"/>
</dbReference>
<reference evidence="7" key="1">
    <citation type="submission" date="2016-05" db="EMBL/GenBank/DDBJ databases">
        <title>Microbial consortia oxidize butane by reversing methanogenesis.</title>
        <authorList>
            <person name="Laso-Perez R."/>
            <person name="Richter M."/>
            <person name="Wegener G."/>
            <person name="Musat F."/>
        </authorList>
    </citation>
    <scope>NUCLEOTIDE SEQUENCE [LARGE SCALE GENOMIC DNA]</scope>
    <source>
        <strain evidence="7">BOX2</strain>
    </source>
</reference>
<comment type="cofactor">
    <cofactor evidence="4">
        <name>dipyrromethane</name>
        <dbReference type="ChEBI" id="CHEBI:60342"/>
    </cofactor>
    <text evidence="4">Binds 1 dipyrromethane group covalently.</text>
</comment>
<protein>
    <recommendedName>
        <fullName evidence="4">Probable porphobilinogen deaminase</fullName>
        <shortName evidence="4">PBG</shortName>
        <ecNumber evidence="4">2.5.1.61</ecNumber>
    </recommendedName>
    <alternativeName>
        <fullName evidence="4">Hydroxymethylbilane synthase</fullName>
        <shortName evidence="4">HMBS</shortName>
    </alternativeName>
    <alternativeName>
        <fullName evidence="4">Pre-uroporphyrinogen synthase</fullName>
    </alternativeName>
</protein>
<dbReference type="PANTHER" id="PTHR11557:SF0">
    <property type="entry name" value="PORPHOBILINOGEN DEAMINASE"/>
    <property type="match status" value="1"/>
</dbReference>
<evidence type="ECO:0000256" key="4">
    <source>
        <dbReference type="HAMAP-Rule" id="MF_00260"/>
    </source>
</evidence>
<comment type="similarity">
    <text evidence="1 4">Belongs to the HMBS family.</text>
</comment>
<accession>A0A1F2PAI3</accession>
<dbReference type="GO" id="GO:0004418">
    <property type="term" value="F:hydroxymethylbilane synthase activity"/>
    <property type="evidence" value="ECO:0007669"/>
    <property type="project" value="UniProtKB-UniRule"/>
</dbReference>
<comment type="miscellaneous">
    <text evidence="4">The porphobilinogen subunits are added to the dipyrromethane group.</text>
</comment>
<feature type="domain" description="Porphobilinogen deaminase N-terminal" evidence="5">
    <location>
        <begin position="6"/>
        <end position="211"/>
    </location>
</feature>
<dbReference type="STRING" id="1838285.SCAL_000957"/>
<dbReference type="EMBL" id="LYOS01000002">
    <property type="protein sequence ID" value="OFV68317.1"/>
    <property type="molecule type" value="Genomic_DNA"/>
</dbReference>
<dbReference type="Gene3D" id="3.40.190.10">
    <property type="entry name" value="Periplasmic binding protein-like II"/>
    <property type="match status" value="2"/>
</dbReference>
<dbReference type="PROSITE" id="PS00533">
    <property type="entry name" value="PORPHOBILINOGEN_DEAM"/>
    <property type="match status" value="1"/>
</dbReference>
<dbReference type="AlphaFoldDB" id="A0A1F2PAI3"/>
<dbReference type="PANTHER" id="PTHR11557">
    <property type="entry name" value="PORPHOBILINOGEN DEAMINASE"/>
    <property type="match status" value="1"/>
</dbReference>
<comment type="function">
    <text evidence="4">Tetrapolymerization of the monopyrrole PBG into the hydroxymethylbilane pre-uroporphyrinogen in several discrete steps.</text>
</comment>
<dbReference type="Pfam" id="PF03900">
    <property type="entry name" value="Porphobil_deamC"/>
    <property type="match status" value="1"/>
</dbReference>
<dbReference type="PIRSF" id="PIRSF001438">
    <property type="entry name" value="4pyrrol_synth_OHMeBilane_synth"/>
    <property type="match status" value="1"/>
</dbReference>
<dbReference type="PRINTS" id="PR00151">
    <property type="entry name" value="PORPHBDMNASE"/>
</dbReference>
<dbReference type="InterPro" id="IPR000860">
    <property type="entry name" value="HemC"/>
</dbReference>